<dbReference type="eggNOG" id="COG0463">
    <property type="taxonomic scope" value="Bacteria"/>
</dbReference>
<dbReference type="Proteomes" id="UP000002724">
    <property type="component" value="Chromosome"/>
</dbReference>
<evidence type="ECO:0000313" key="3">
    <source>
        <dbReference type="Proteomes" id="UP000002724"/>
    </source>
</evidence>
<dbReference type="SUPFAM" id="SSF53448">
    <property type="entry name" value="Nucleotide-diphospho-sugar transferases"/>
    <property type="match status" value="1"/>
</dbReference>
<organism evidence="2 3">
    <name type="scientific">Pelodictyon phaeoclathratiforme (strain DSM 5477 / BU-1)</name>
    <dbReference type="NCBI Taxonomy" id="324925"/>
    <lineage>
        <taxon>Bacteria</taxon>
        <taxon>Pseudomonadati</taxon>
        <taxon>Chlorobiota</taxon>
        <taxon>Chlorobiia</taxon>
        <taxon>Chlorobiales</taxon>
        <taxon>Chlorobiaceae</taxon>
        <taxon>Chlorobium/Pelodictyon group</taxon>
        <taxon>Pelodictyon</taxon>
    </lineage>
</organism>
<dbReference type="OrthoDB" id="1114838at2"/>
<reference evidence="2 3" key="1">
    <citation type="submission" date="2008-06" db="EMBL/GenBank/DDBJ databases">
        <title>Complete sequence of Pelodictyon phaeoclathratiforme BU-1.</title>
        <authorList>
            <consortium name="US DOE Joint Genome Institute"/>
            <person name="Lucas S."/>
            <person name="Copeland A."/>
            <person name="Lapidus A."/>
            <person name="Glavina del Rio T."/>
            <person name="Dalin E."/>
            <person name="Tice H."/>
            <person name="Bruce D."/>
            <person name="Goodwin L."/>
            <person name="Pitluck S."/>
            <person name="Schmutz J."/>
            <person name="Larimer F."/>
            <person name="Land M."/>
            <person name="Hauser L."/>
            <person name="Kyrpides N."/>
            <person name="Mikhailova N."/>
            <person name="Liu Z."/>
            <person name="Li T."/>
            <person name="Zhao F."/>
            <person name="Overmann J."/>
            <person name="Bryant D.A."/>
            <person name="Richardson P."/>
        </authorList>
    </citation>
    <scope>NUCLEOTIDE SEQUENCE [LARGE SCALE GENOMIC DNA]</scope>
    <source>
        <strain evidence="3">DSM 5477 / BU-1</strain>
    </source>
</reference>
<evidence type="ECO:0000313" key="2">
    <source>
        <dbReference type="EMBL" id="ACF42865.1"/>
    </source>
</evidence>
<protein>
    <recommendedName>
        <fullName evidence="4">Glycosyltransferase 2-like domain-containing protein</fullName>
    </recommendedName>
</protein>
<evidence type="ECO:0000256" key="1">
    <source>
        <dbReference type="SAM" id="Phobius"/>
    </source>
</evidence>
<keyword evidence="1" id="KW-0812">Transmembrane</keyword>
<proteinExistence type="predicted"/>
<dbReference type="InterPro" id="IPR029044">
    <property type="entry name" value="Nucleotide-diphossugar_trans"/>
</dbReference>
<keyword evidence="3" id="KW-1185">Reference proteome</keyword>
<accession>B4SDC6</accession>
<dbReference type="HOGENOM" id="CLU_058200_0_0_10"/>
<dbReference type="EMBL" id="CP001110">
    <property type="protein sequence ID" value="ACF42865.1"/>
    <property type="molecule type" value="Genomic_DNA"/>
</dbReference>
<dbReference type="RefSeq" id="WP_012507360.1">
    <property type="nucleotide sequence ID" value="NC_011060.1"/>
</dbReference>
<sequence length="384" mass="44109">MNNLCESGDFLGMNNLLGKNSVDSVRITFGMIVLNGEPFTRYNLLSLYPWAHQIIVVEGACRTAKAVATPDGHSIDGTLETLRCFQGGEDLEHKVILVSAYDEGYKDGFWPEKTEMCRAFARRATGNYLWQVDSDEFYRELDMENIIKLLEQGVGRITFPQHSFWGGIDYINKGIGLAIFDRGISGARVFAWGEGFQYKEHRPPTVVDKEGENVSLRGDVSSAIMTKKGIYRYHYCLVFPSQVFSKVNYYSVQSQEKTNQGGGFSSTILSWHELNFKQITHPFKLHNLPEHLSWIRPFRGIQPVQVVKMMADIRDGFISNELRQTVDINILLRSKYYRIATLVLDRIVILVMSPLCYPLFRIGMSVKYRLKNYSNKLYRKLIKY</sequence>
<evidence type="ECO:0008006" key="4">
    <source>
        <dbReference type="Google" id="ProtNLM"/>
    </source>
</evidence>
<name>B4SDC6_PELPB</name>
<keyword evidence="1" id="KW-1133">Transmembrane helix</keyword>
<feature type="transmembrane region" description="Helical" evidence="1">
    <location>
        <begin position="336"/>
        <end position="360"/>
    </location>
</feature>
<dbReference type="KEGG" id="pph:Ppha_0547"/>
<dbReference type="AlphaFoldDB" id="B4SDC6"/>
<gene>
    <name evidence="2" type="ordered locus">Ppha_0547</name>
</gene>
<dbReference type="Gene3D" id="3.90.550.10">
    <property type="entry name" value="Spore Coat Polysaccharide Biosynthesis Protein SpsA, Chain A"/>
    <property type="match status" value="1"/>
</dbReference>
<keyword evidence="1" id="KW-0472">Membrane</keyword>